<accession>A0A9P4JW54</accession>
<reference evidence="2" key="1">
    <citation type="journal article" date="2020" name="Stud. Mycol.">
        <title>101 Dothideomycetes genomes: a test case for predicting lifestyles and emergence of pathogens.</title>
        <authorList>
            <person name="Haridas S."/>
            <person name="Albert R."/>
            <person name="Binder M."/>
            <person name="Bloem J."/>
            <person name="Labutti K."/>
            <person name="Salamov A."/>
            <person name="Andreopoulos B."/>
            <person name="Baker S."/>
            <person name="Barry K."/>
            <person name="Bills G."/>
            <person name="Bluhm B."/>
            <person name="Cannon C."/>
            <person name="Castanera R."/>
            <person name="Culley D."/>
            <person name="Daum C."/>
            <person name="Ezra D."/>
            <person name="Gonzalez J."/>
            <person name="Henrissat B."/>
            <person name="Kuo A."/>
            <person name="Liang C."/>
            <person name="Lipzen A."/>
            <person name="Lutzoni F."/>
            <person name="Magnuson J."/>
            <person name="Mondo S."/>
            <person name="Nolan M."/>
            <person name="Ohm R."/>
            <person name="Pangilinan J."/>
            <person name="Park H.-J."/>
            <person name="Ramirez L."/>
            <person name="Alfaro M."/>
            <person name="Sun H."/>
            <person name="Tritt A."/>
            <person name="Yoshinaga Y."/>
            <person name="Zwiers L.-H."/>
            <person name="Turgeon B."/>
            <person name="Goodwin S."/>
            <person name="Spatafora J."/>
            <person name="Crous P."/>
            <person name="Grigoriev I."/>
        </authorList>
    </citation>
    <scope>NUCLEOTIDE SEQUENCE</scope>
    <source>
        <strain evidence="2">ATCC 74209</strain>
    </source>
</reference>
<dbReference type="Gene3D" id="1.10.150.240">
    <property type="entry name" value="Putative phosphatase, domain 2"/>
    <property type="match status" value="1"/>
</dbReference>
<dbReference type="OrthoDB" id="6162190at2759"/>
<dbReference type="Proteomes" id="UP000799536">
    <property type="component" value="Unassembled WGS sequence"/>
</dbReference>
<comment type="caution">
    <text evidence="2">The sequence shown here is derived from an EMBL/GenBank/DDBJ whole genome shotgun (WGS) entry which is preliminary data.</text>
</comment>
<name>A0A9P4JW54_9PLEO</name>
<protein>
    <submittedName>
        <fullName evidence="2">Uncharacterized protein</fullName>
    </submittedName>
</protein>
<dbReference type="InterPro" id="IPR023198">
    <property type="entry name" value="PGP-like_dom2"/>
</dbReference>
<feature type="compositionally biased region" description="Basic and acidic residues" evidence="1">
    <location>
        <begin position="79"/>
        <end position="89"/>
    </location>
</feature>
<dbReference type="AlphaFoldDB" id="A0A9P4JW54"/>
<organism evidence="2 3">
    <name type="scientific">Delitschia confertaspora ATCC 74209</name>
    <dbReference type="NCBI Taxonomy" id="1513339"/>
    <lineage>
        <taxon>Eukaryota</taxon>
        <taxon>Fungi</taxon>
        <taxon>Dikarya</taxon>
        <taxon>Ascomycota</taxon>
        <taxon>Pezizomycotina</taxon>
        <taxon>Dothideomycetes</taxon>
        <taxon>Pleosporomycetidae</taxon>
        <taxon>Pleosporales</taxon>
        <taxon>Delitschiaceae</taxon>
        <taxon>Delitschia</taxon>
    </lineage>
</organism>
<dbReference type="EMBL" id="ML993879">
    <property type="protein sequence ID" value="KAF2204319.1"/>
    <property type="molecule type" value="Genomic_DNA"/>
</dbReference>
<evidence type="ECO:0000256" key="1">
    <source>
        <dbReference type="SAM" id="MobiDB-lite"/>
    </source>
</evidence>
<proteinExistence type="predicted"/>
<feature type="region of interest" description="Disordered" evidence="1">
    <location>
        <begin position="74"/>
        <end position="143"/>
    </location>
</feature>
<evidence type="ECO:0000313" key="2">
    <source>
        <dbReference type="EMBL" id="KAF2204319.1"/>
    </source>
</evidence>
<gene>
    <name evidence="2" type="ORF">GQ43DRAFT_438046</name>
</gene>
<keyword evidence="3" id="KW-1185">Reference proteome</keyword>
<sequence>MDEPNTAFFEWINPISLLCKKFPNRRPHLLPHHSVSIFAQTPIPIPSTRQCRGALCMNILSHASQRIVLSANIPLNNRDPPHEEYHRTTTELPQNYHRTTTELPQNYHRTTTELPQNYHRTTAEPPQNYRRTPPELPQNYHRI</sequence>
<evidence type="ECO:0000313" key="3">
    <source>
        <dbReference type="Proteomes" id="UP000799536"/>
    </source>
</evidence>
<feature type="compositionally biased region" description="Polar residues" evidence="1">
    <location>
        <begin position="90"/>
        <end position="120"/>
    </location>
</feature>